<comment type="caution">
    <text evidence="2">The sequence shown here is derived from an EMBL/GenBank/DDBJ whole genome shotgun (WGS) entry which is preliminary data.</text>
</comment>
<dbReference type="Proteomes" id="UP000525298">
    <property type="component" value="Unassembled WGS sequence"/>
</dbReference>
<sequence>MSKFDTINRARKTLGLPECASMGHIKANYRELLYRWHPDRCPQDPQKAAEMTRQITEAYKTLMDYCNNYKYCFSEQTVKRHRSPGELWMERFGDDPVWGKKDKNS</sequence>
<name>A0A7W0CAJ9_9BACT</name>
<dbReference type="PRINTS" id="PR00625">
    <property type="entry name" value="JDOMAIN"/>
</dbReference>
<organism evidence="2 3">
    <name type="scientific">Desulfosalsimonas propionicica</name>
    <dbReference type="NCBI Taxonomy" id="332175"/>
    <lineage>
        <taxon>Bacteria</taxon>
        <taxon>Pseudomonadati</taxon>
        <taxon>Thermodesulfobacteriota</taxon>
        <taxon>Desulfobacteria</taxon>
        <taxon>Desulfobacterales</taxon>
        <taxon>Desulfosalsimonadaceae</taxon>
        <taxon>Desulfosalsimonas</taxon>
    </lineage>
</organism>
<dbReference type="InterPro" id="IPR001623">
    <property type="entry name" value="DnaJ_domain"/>
</dbReference>
<dbReference type="CDD" id="cd06257">
    <property type="entry name" value="DnaJ"/>
    <property type="match status" value="1"/>
</dbReference>
<accession>A0A7W0CAJ9</accession>
<dbReference type="Pfam" id="PF00226">
    <property type="entry name" value="DnaJ"/>
    <property type="match status" value="1"/>
</dbReference>
<dbReference type="Gene3D" id="1.10.287.110">
    <property type="entry name" value="DnaJ domain"/>
    <property type="match status" value="1"/>
</dbReference>
<evidence type="ECO:0000313" key="2">
    <source>
        <dbReference type="EMBL" id="MBA2882160.1"/>
    </source>
</evidence>
<dbReference type="RefSeq" id="WP_181551811.1">
    <property type="nucleotide sequence ID" value="NZ_JACDUS010000007.1"/>
</dbReference>
<dbReference type="InterPro" id="IPR036869">
    <property type="entry name" value="J_dom_sf"/>
</dbReference>
<dbReference type="AlphaFoldDB" id="A0A7W0CAJ9"/>
<dbReference type="EMBL" id="JACDUS010000007">
    <property type="protein sequence ID" value="MBA2882160.1"/>
    <property type="molecule type" value="Genomic_DNA"/>
</dbReference>
<dbReference type="InterPro" id="IPR050817">
    <property type="entry name" value="DjlA_DnaK_co-chaperone"/>
</dbReference>
<evidence type="ECO:0000313" key="3">
    <source>
        <dbReference type="Proteomes" id="UP000525298"/>
    </source>
</evidence>
<proteinExistence type="predicted"/>
<dbReference type="SMART" id="SM00271">
    <property type="entry name" value="DnaJ"/>
    <property type="match status" value="1"/>
</dbReference>
<protein>
    <submittedName>
        <fullName evidence="2">DnaJ-class molecular chaperone</fullName>
    </submittedName>
</protein>
<gene>
    <name evidence="2" type="ORF">HNR65_002501</name>
</gene>
<reference evidence="2 3" key="1">
    <citation type="submission" date="2020-07" db="EMBL/GenBank/DDBJ databases">
        <title>Genomic Encyclopedia of Type Strains, Phase IV (KMG-IV): sequencing the most valuable type-strain genomes for metagenomic binning, comparative biology and taxonomic classification.</title>
        <authorList>
            <person name="Goeker M."/>
        </authorList>
    </citation>
    <scope>NUCLEOTIDE SEQUENCE [LARGE SCALE GENOMIC DNA]</scope>
    <source>
        <strain evidence="2 3">DSM 17721</strain>
    </source>
</reference>
<dbReference type="SUPFAM" id="SSF46565">
    <property type="entry name" value="Chaperone J-domain"/>
    <property type="match status" value="1"/>
</dbReference>
<feature type="domain" description="J" evidence="1">
    <location>
        <begin position="9"/>
        <end position="93"/>
    </location>
</feature>
<evidence type="ECO:0000259" key="1">
    <source>
        <dbReference type="PROSITE" id="PS50076"/>
    </source>
</evidence>
<dbReference type="PROSITE" id="PS50076">
    <property type="entry name" value="DNAJ_2"/>
    <property type="match status" value="1"/>
</dbReference>
<dbReference type="PANTHER" id="PTHR24074">
    <property type="entry name" value="CO-CHAPERONE PROTEIN DJLA"/>
    <property type="match status" value="1"/>
</dbReference>
<keyword evidence="3" id="KW-1185">Reference proteome</keyword>